<organism evidence="1">
    <name type="scientific">Rhizophora mucronata</name>
    <name type="common">Asiatic mangrove</name>
    <dbReference type="NCBI Taxonomy" id="61149"/>
    <lineage>
        <taxon>Eukaryota</taxon>
        <taxon>Viridiplantae</taxon>
        <taxon>Streptophyta</taxon>
        <taxon>Embryophyta</taxon>
        <taxon>Tracheophyta</taxon>
        <taxon>Spermatophyta</taxon>
        <taxon>Magnoliopsida</taxon>
        <taxon>eudicotyledons</taxon>
        <taxon>Gunneridae</taxon>
        <taxon>Pentapetalae</taxon>
        <taxon>rosids</taxon>
        <taxon>fabids</taxon>
        <taxon>Malpighiales</taxon>
        <taxon>Rhizophoraceae</taxon>
        <taxon>Rhizophora</taxon>
    </lineage>
</organism>
<accession>A0A2P2N086</accession>
<reference evidence="1" key="1">
    <citation type="submission" date="2018-02" db="EMBL/GenBank/DDBJ databases">
        <title>Rhizophora mucronata_Transcriptome.</title>
        <authorList>
            <person name="Meera S.P."/>
            <person name="Sreeshan A."/>
            <person name="Augustine A."/>
        </authorList>
    </citation>
    <scope>NUCLEOTIDE SEQUENCE</scope>
    <source>
        <tissue evidence="1">Leaf</tissue>
    </source>
</reference>
<evidence type="ECO:0000313" key="1">
    <source>
        <dbReference type="EMBL" id="MBX35882.1"/>
    </source>
</evidence>
<name>A0A2P2N086_RHIMU</name>
<dbReference type="AlphaFoldDB" id="A0A2P2N086"/>
<sequence length="40" mass="4649">MGVSRMNLQRSFLSREDFAIIMLRSFNSTLTAFFAQNSFN</sequence>
<dbReference type="EMBL" id="GGEC01055398">
    <property type="protein sequence ID" value="MBX35882.1"/>
    <property type="molecule type" value="Transcribed_RNA"/>
</dbReference>
<protein>
    <submittedName>
        <fullName evidence="1">Uncharacterized protein</fullName>
    </submittedName>
</protein>
<proteinExistence type="predicted"/>